<protein>
    <recommendedName>
        <fullName evidence="1">Methyltransferase domain-containing protein</fullName>
    </recommendedName>
</protein>
<organism evidence="2 3">
    <name type="scientific">candidate division LCP-89 bacterium B3_LCP</name>
    <dbReference type="NCBI Taxonomy" id="2012998"/>
    <lineage>
        <taxon>Bacteria</taxon>
        <taxon>Pseudomonadati</taxon>
        <taxon>Bacteria division LCP-89</taxon>
    </lineage>
</organism>
<sequence length="218" mass="25127">MRRYKMPEDLVQKHFDKEAENFDSIYTGQKNAFSRFLDKKLRWDMERRFSRTIEECGDVTGKTIIDVGCGSGRFMEALQDKDPKLILGVDFAPTMLEIAKEILFKKKPDSPCRFAVGDYNDLSFKQPFNITIGIGLFDYIAKPLPMLKKMRQTTDGKLIATFPRRGTLRAGIRKIRLSLHKCPVFFFSPDEVTDMLKKAGFTDVKQEIFGQLIFITAM</sequence>
<evidence type="ECO:0000313" key="2">
    <source>
        <dbReference type="EMBL" id="TKJ41139.1"/>
    </source>
</evidence>
<dbReference type="InterPro" id="IPR029063">
    <property type="entry name" value="SAM-dependent_MTases_sf"/>
</dbReference>
<dbReference type="CDD" id="cd02440">
    <property type="entry name" value="AdoMet_MTases"/>
    <property type="match status" value="1"/>
</dbReference>
<accession>A0A532V1X1</accession>
<dbReference type="AlphaFoldDB" id="A0A532V1X1"/>
<gene>
    <name evidence="2" type="ORF">CEE37_05580</name>
</gene>
<dbReference type="SUPFAM" id="SSF53335">
    <property type="entry name" value="S-adenosyl-L-methionine-dependent methyltransferases"/>
    <property type="match status" value="1"/>
</dbReference>
<proteinExistence type="predicted"/>
<dbReference type="EMBL" id="NJBN01000003">
    <property type="protein sequence ID" value="TKJ41139.1"/>
    <property type="molecule type" value="Genomic_DNA"/>
</dbReference>
<comment type="caution">
    <text evidence="2">The sequence shown here is derived from an EMBL/GenBank/DDBJ whole genome shotgun (WGS) entry which is preliminary data.</text>
</comment>
<dbReference type="InterPro" id="IPR025714">
    <property type="entry name" value="Methyltranfer_dom"/>
</dbReference>
<dbReference type="PANTHER" id="PTHR43861">
    <property type="entry name" value="TRANS-ACONITATE 2-METHYLTRANSFERASE-RELATED"/>
    <property type="match status" value="1"/>
</dbReference>
<dbReference type="Gene3D" id="3.40.50.150">
    <property type="entry name" value="Vaccinia Virus protein VP39"/>
    <property type="match status" value="1"/>
</dbReference>
<dbReference type="PANTHER" id="PTHR43861:SF1">
    <property type="entry name" value="TRANS-ACONITATE 2-METHYLTRANSFERASE"/>
    <property type="match status" value="1"/>
</dbReference>
<evidence type="ECO:0000259" key="1">
    <source>
        <dbReference type="Pfam" id="PF13847"/>
    </source>
</evidence>
<name>A0A532V1X1_UNCL8</name>
<feature type="domain" description="Methyltransferase" evidence="1">
    <location>
        <begin position="61"/>
        <end position="199"/>
    </location>
</feature>
<evidence type="ECO:0000313" key="3">
    <source>
        <dbReference type="Proteomes" id="UP000319619"/>
    </source>
</evidence>
<dbReference type="Proteomes" id="UP000319619">
    <property type="component" value="Unassembled WGS sequence"/>
</dbReference>
<dbReference type="Pfam" id="PF13847">
    <property type="entry name" value="Methyltransf_31"/>
    <property type="match status" value="1"/>
</dbReference>
<reference evidence="2 3" key="1">
    <citation type="submission" date="2017-06" db="EMBL/GenBank/DDBJ databases">
        <title>Novel microbial phyla capable of carbon fixation and sulfur reduction in deep-sea sediments.</title>
        <authorList>
            <person name="Huang J."/>
            <person name="Baker B."/>
            <person name="Wang Y."/>
        </authorList>
    </citation>
    <scope>NUCLEOTIDE SEQUENCE [LARGE SCALE GENOMIC DNA]</scope>
    <source>
        <strain evidence="2">B3_LCP</strain>
    </source>
</reference>